<dbReference type="Pfam" id="PF03917">
    <property type="entry name" value="GSH_synth_ATP"/>
    <property type="match status" value="1"/>
</dbReference>
<dbReference type="GO" id="GO:0004363">
    <property type="term" value="F:glutathione synthase activity"/>
    <property type="evidence" value="ECO:0007669"/>
    <property type="project" value="UniProtKB-UniRule"/>
</dbReference>
<comment type="similarity">
    <text evidence="2 9">Belongs to the eukaryotic GSH synthase family.</text>
</comment>
<sequence length="508" mass="56539">MYPPSLSESQGLWLASQIQDWELNHGTMLKRIHTQTAHNVLCYPVAATMFPTLFPRVQFDRARELQSIYNELYCVLATEEQWIYDNIKDLFPVDPFAAALWEIHEKVKANGGYVQDISAGIFRSDYMLQGEGVEMGGDESFDPRSDLELKQVEFNTIACAGGCHANKVVDMHRHLARTGAYNSLTDDNLINLPVLPPNNNIHSLATSLAQAHEVYGPPKSNTTETAILFVVQPNNFNVADERPIEYALWDSNIPAYRVEWGNDVLKHTSLSATKELLFHPPWQTSAKPVEISVIYYRAGHEPHEYDQTGQDLRFRLEQSRAIKCPSILAHILTFKKIQQSLAVPGVVEQFLPADKVAAVRKTFVPMYPLDTSETGLHARSLATDPDRSENYILKPSLEGGGHNVFGADIPAFLATVPPEAWSAYVLMQRIASPLVGNMLKSSQGIEEAAAVVSELGVFGACLWRCTRAGEGEVLRNETVGWSLKTKFADVDEMSVVKGFGCFDTPLLC</sequence>
<feature type="binding site" evidence="10">
    <location>
        <position position="454"/>
    </location>
    <ligand>
        <name>ATP</name>
        <dbReference type="ChEBI" id="CHEBI:30616"/>
    </ligand>
</feature>
<evidence type="ECO:0000256" key="6">
    <source>
        <dbReference type="ARBA" id="ARBA00022741"/>
    </source>
</evidence>
<dbReference type="EMBL" id="MSFL01000003">
    <property type="protein sequence ID" value="PWY90091.1"/>
    <property type="molecule type" value="Genomic_DNA"/>
</dbReference>
<dbReference type="Gene3D" id="1.10.1080.10">
    <property type="entry name" value="Glutathione Synthetase, Chain A, domain 3"/>
    <property type="match status" value="1"/>
</dbReference>
<keyword evidence="4 9" id="KW-0317">Glutathione biosynthesis</keyword>
<dbReference type="Proteomes" id="UP000247233">
    <property type="component" value="Unassembled WGS sequence"/>
</dbReference>
<dbReference type="GO" id="GO:0005829">
    <property type="term" value="C:cytosol"/>
    <property type="evidence" value="ECO:0007669"/>
    <property type="project" value="TreeGrafter"/>
</dbReference>
<dbReference type="Gene3D" id="3.30.1490.80">
    <property type="match status" value="1"/>
</dbReference>
<evidence type="ECO:0000256" key="3">
    <source>
        <dbReference type="ARBA" id="ARBA00022598"/>
    </source>
</evidence>
<dbReference type="GeneID" id="37064692"/>
<dbReference type="InterPro" id="IPR014042">
    <property type="entry name" value="Glutathione_synthase_a-hlx"/>
</dbReference>
<dbReference type="InterPro" id="IPR014049">
    <property type="entry name" value="Glutathione_synthase_N_euk"/>
</dbReference>
<evidence type="ECO:0000256" key="2">
    <source>
        <dbReference type="ARBA" id="ARBA00010385"/>
    </source>
</evidence>
<dbReference type="UniPathway" id="UPA00142">
    <property type="reaction ID" value="UER00210"/>
</dbReference>
<reference evidence="13 14" key="1">
    <citation type="submission" date="2016-12" db="EMBL/GenBank/DDBJ databases">
        <title>The genomes of Aspergillus section Nigri reveals drivers in fungal speciation.</title>
        <authorList>
            <consortium name="DOE Joint Genome Institute"/>
            <person name="Vesth T.C."/>
            <person name="Nybo J."/>
            <person name="Theobald S."/>
            <person name="Brandl J."/>
            <person name="Frisvad J.C."/>
            <person name="Nielsen K.F."/>
            <person name="Lyhne E.K."/>
            <person name="Kogle M.E."/>
            <person name="Kuo A."/>
            <person name="Riley R."/>
            <person name="Clum A."/>
            <person name="Nolan M."/>
            <person name="Lipzen A."/>
            <person name="Salamov A."/>
            <person name="Henrissat B."/>
            <person name="Wiebenga A."/>
            <person name="De Vries R.P."/>
            <person name="Grigoriev I.V."/>
            <person name="Mortensen U.H."/>
            <person name="Andersen M.R."/>
            <person name="Baker S.E."/>
        </authorList>
    </citation>
    <scope>NUCLEOTIDE SEQUENCE [LARGE SCALE GENOMIC DNA]</scope>
    <source>
        <strain evidence="13 14">CBS 117.55</strain>
    </source>
</reference>
<evidence type="ECO:0000313" key="14">
    <source>
        <dbReference type="Proteomes" id="UP000247233"/>
    </source>
</evidence>
<dbReference type="STRING" id="1448321.A0A317WW34"/>
<dbReference type="RefSeq" id="XP_025402922.1">
    <property type="nucleotide sequence ID" value="XM_025542455.1"/>
</dbReference>
<dbReference type="GO" id="GO:0000287">
    <property type="term" value="F:magnesium ion binding"/>
    <property type="evidence" value="ECO:0007669"/>
    <property type="project" value="UniProtKB-UniRule"/>
</dbReference>
<evidence type="ECO:0000256" key="5">
    <source>
        <dbReference type="ARBA" id="ARBA00022723"/>
    </source>
</evidence>
<keyword evidence="14" id="KW-1185">Reference proteome</keyword>
<proteinExistence type="inferred from homology"/>
<evidence type="ECO:0000313" key="13">
    <source>
        <dbReference type="EMBL" id="PWY90091.1"/>
    </source>
</evidence>
<dbReference type="InterPro" id="IPR004887">
    <property type="entry name" value="GSH_synth_subst-bd"/>
</dbReference>
<organism evidence="13 14">
    <name type="scientific">Aspergillus heteromorphus CBS 117.55</name>
    <dbReference type="NCBI Taxonomy" id="1448321"/>
    <lineage>
        <taxon>Eukaryota</taxon>
        <taxon>Fungi</taxon>
        <taxon>Dikarya</taxon>
        <taxon>Ascomycota</taxon>
        <taxon>Pezizomycotina</taxon>
        <taxon>Eurotiomycetes</taxon>
        <taxon>Eurotiomycetidae</taxon>
        <taxon>Eurotiales</taxon>
        <taxon>Aspergillaceae</taxon>
        <taxon>Aspergillus</taxon>
        <taxon>Aspergillus subgen. Circumdati</taxon>
    </lineage>
</organism>
<comment type="cofactor">
    <cofactor evidence="9 11">
        <name>Mg(2+)</name>
        <dbReference type="ChEBI" id="CHEBI:18420"/>
    </cofactor>
    <text evidence="9 11">Binds 1 Mg(2+) ion per subunit.</text>
</comment>
<dbReference type="GO" id="GO:0005524">
    <property type="term" value="F:ATP binding"/>
    <property type="evidence" value="ECO:0007669"/>
    <property type="project" value="UniProtKB-UniRule"/>
</dbReference>
<dbReference type="PANTHER" id="PTHR11130">
    <property type="entry name" value="GLUTATHIONE SYNTHETASE"/>
    <property type="match status" value="1"/>
</dbReference>
<evidence type="ECO:0000256" key="1">
    <source>
        <dbReference type="ARBA" id="ARBA00004965"/>
    </source>
</evidence>
<dbReference type="EC" id="6.3.2.3" evidence="9"/>
<dbReference type="OrthoDB" id="2020073at2759"/>
<feature type="binding site" evidence="10">
    <location>
        <begin position="427"/>
        <end position="430"/>
    </location>
    <ligand>
        <name>ATP</name>
        <dbReference type="ChEBI" id="CHEBI:30616"/>
    </ligand>
</feature>
<dbReference type="GO" id="GO:0043295">
    <property type="term" value="F:glutathione binding"/>
    <property type="evidence" value="ECO:0007669"/>
    <property type="project" value="UniProtKB-UniRule"/>
</dbReference>
<dbReference type="Gene3D" id="3.30.470.20">
    <property type="entry name" value="ATP-grasp fold, B domain"/>
    <property type="match status" value="1"/>
</dbReference>
<keyword evidence="8 9" id="KW-0460">Magnesium</keyword>
<feature type="binding site" evidence="10">
    <location>
        <position position="492"/>
    </location>
    <ligand>
        <name>ATP</name>
        <dbReference type="ChEBI" id="CHEBI:30616"/>
    </ligand>
</feature>
<feature type="binding site" evidence="10">
    <location>
        <position position="486"/>
    </location>
    <ligand>
        <name>ATP</name>
        <dbReference type="ChEBI" id="CHEBI:30616"/>
    </ligand>
</feature>
<evidence type="ECO:0000256" key="8">
    <source>
        <dbReference type="ARBA" id="ARBA00022842"/>
    </source>
</evidence>
<dbReference type="InterPro" id="IPR016185">
    <property type="entry name" value="PreATP-grasp_dom_sf"/>
</dbReference>
<name>A0A317WW34_9EURO</name>
<evidence type="ECO:0000259" key="12">
    <source>
        <dbReference type="Pfam" id="PF03199"/>
    </source>
</evidence>
<dbReference type="Pfam" id="PF03199">
    <property type="entry name" value="GSH_synthase"/>
    <property type="match status" value="1"/>
</dbReference>
<dbReference type="InterPro" id="IPR037013">
    <property type="entry name" value="GSH-S_sub-bd_sf"/>
</dbReference>
<evidence type="ECO:0000256" key="9">
    <source>
        <dbReference type="PIRNR" id="PIRNR001558"/>
    </source>
</evidence>
<evidence type="ECO:0000256" key="4">
    <source>
        <dbReference type="ARBA" id="ARBA00022684"/>
    </source>
</evidence>
<gene>
    <name evidence="13" type="ORF">BO70DRAFT_359080</name>
</gene>
<evidence type="ECO:0000256" key="11">
    <source>
        <dbReference type="PIRSR" id="PIRSR001558-2"/>
    </source>
</evidence>
<feature type="domain" description="Glutathione synthase substrate-binding" evidence="12">
    <location>
        <begin position="226"/>
        <end position="331"/>
    </location>
</feature>
<keyword evidence="6 9" id="KW-0547">Nucleotide-binding</keyword>
<comment type="catalytic activity">
    <reaction evidence="9">
        <text>gamma-L-glutamyl-L-cysteine + glycine + ATP = glutathione + ADP + phosphate + H(+)</text>
        <dbReference type="Rhea" id="RHEA:13557"/>
        <dbReference type="ChEBI" id="CHEBI:15378"/>
        <dbReference type="ChEBI" id="CHEBI:30616"/>
        <dbReference type="ChEBI" id="CHEBI:43474"/>
        <dbReference type="ChEBI" id="CHEBI:57305"/>
        <dbReference type="ChEBI" id="CHEBI:57925"/>
        <dbReference type="ChEBI" id="CHEBI:58173"/>
        <dbReference type="ChEBI" id="CHEBI:456216"/>
        <dbReference type="EC" id="6.3.2.3"/>
    </reaction>
</comment>
<dbReference type="Gene3D" id="3.40.50.1760">
    <property type="entry name" value="Glutathione synthase, substrate-binding domain superfamily, eukaryotic"/>
    <property type="match status" value="1"/>
</dbReference>
<keyword evidence="3 9" id="KW-0436">Ligase</keyword>
<dbReference type="Gene3D" id="3.30.1490.50">
    <property type="match status" value="1"/>
</dbReference>
<feature type="binding site" evidence="11">
    <location>
        <position position="398"/>
    </location>
    <ligand>
        <name>Mg(2+)</name>
        <dbReference type="ChEBI" id="CHEBI:18420"/>
    </ligand>
</feature>
<evidence type="ECO:0000256" key="7">
    <source>
        <dbReference type="ARBA" id="ARBA00022840"/>
    </source>
</evidence>
<dbReference type="InterPro" id="IPR005615">
    <property type="entry name" value="Glutathione_synthase"/>
</dbReference>
<feature type="binding site" evidence="10">
    <location>
        <position position="335"/>
    </location>
    <ligand>
        <name>ATP</name>
        <dbReference type="ChEBI" id="CHEBI:30616"/>
    </ligand>
</feature>
<dbReference type="VEuPathDB" id="FungiDB:BO70DRAFT_359080"/>
<dbReference type="PANTHER" id="PTHR11130:SF0">
    <property type="entry name" value="GLUTATHIONE SYNTHETASE"/>
    <property type="match status" value="1"/>
</dbReference>
<feature type="binding site" evidence="10">
    <location>
        <begin position="394"/>
        <end position="403"/>
    </location>
    <ligand>
        <name>ATP</name>
        <dbReference type="ChEBI" id="CHEBI:30616"/>
    </ligand>
</feature>
<comment type="pathway">
    <text evidence="1 9">Sulfur metabolism; glutathione biosynthesis; glutathione from L-cysteine and L-glutamate: step 2/2.</text>
</comment>
<evidence type="ECO:0000256" key="10">
    <source>
        <dbReference type="PIRSR" id="PIRSR001558-1"/>
    </source>
</evidence>
<dbReference type="NCBIfam" id="TIGR01986">
    <property type="entry name" value="glut_syn_euk"/>
    <property type="match status" value="1"/>
</dbReference>
<protein>
    <recommendedName>
        <fullName evidence="9">Glutathione synthetase</fullName>
        <shortName evidence="9">GSH-S</shortName>
        <ecNumber evidence="9">6.3.2.3</ecNumber>
    </recommendedName>
</protein>
<comment type="caution">
    <text evidence="13">The sequence shown here is derived from an EMBL/GenBank/DDBJ whole genome shotgun (WGS) entry which is preliminary data.</text>
</comment>
<dbReference type="SUPFAM" id="SSF52440">
    <property type="entry name" value="PreATP-grasp domain"/>
    <property type="match status" value="1"/>
</dbReference>
<dbReference type="SUPFAM" id="SSF56059">
    <property type="entry name" value="Glutathione synthetase ATP-binding domain-like"/>
    <property type="match status" value="1"/>
</dbReference>
<accession>A0A317WW34</accession>
<dbReference type="AlphaFoldDB" id="A0A317WW34"/>
<keyword evidence="7 9" id="KW-0067">ATP-binding</keyword>
<keyword evidence="5 9" id="KW-0479">Metal-binding</keyword>
<dbReference type="PIRSF" id="PIRSF001558">
    <property type="entry name" value="GSHase"/>
    <property type="match status" value="1"/>
</dbReference>
<dbReference type="InterPro" id="IPR014709">
    <property type="entry name" value="Glutathione_synthase_C_euk"/>
</dbReference>